<dbReference type="InterPro" id="IPR052159">
    <property type="entry name" value="Competence_DNA_uptake"/>
</dbReference>
<evidence type="ECO:0000259" key="7">
    <source>
        <dbReference type="SMART" id="SM00849"/>
    </source>
</evidence>
<feature type="transmembrane region" description="Helical" evidence="6">
    <location>
        <begin position="320"/>
        <end position="336"/>
    </location>
</feature>
<feature type="transmembrane region" description="Helical" evidence="6">
    <location>
        <begin position="365"/>
        <end position="382"/>
    </location>
</feature>
<keyword evidence="5 6" id="KW-0472">Membrane</keyword>
<evidence type="ECO:0000256" key="4">
    <source>
        <dbReference type="ARBA" id="ARBA00022989"/>
    </source>
</evidence>
<dbReference type="Gene3D" id="3.60.15.10">
    <property type="entry name" value="Ribonuclease Z/Hydroxyacylglutathione hydrolase-like"/>
    <property type="match status" value="1"/>
</dbReference>
<gene>
    <name evidence="8" type="ORF">E3T49_02425</name>
</gene>
<dbReference type="Proteomes" id="UP000297472">
    <property type="component" value="Unassembled WGS sequence"/>
</dbReference>
<accession>A0A4Y8JYL6</accession>
<comment type="subcellular location">
    <subcellularLocation>
        <location evidence="1">Cell membrane</location>
        <topology evidence="1">Multi-pass membrane protein</topology>
    </subcellularLocation>
</comment>
<evidence type="ECO:0000256" key="6">
    <source>
        <dbReference type="SAM" id="Phobius"/>
    </source>
</evidence>
<keyword evidence="3 6" id="KW-0812">Transmembrane</keyword>
<dbReference type="InterPro" id="IPR004477">
    <property type="entry name" value="ComEC_N"/>
</dbReference>
<evidence type="ECO:0000313" key="9">
    <source>
        <dbReference type="Proteomes" id="UP000297472"/>
    </source>
</evidence>
<evidence type="ECO:0000256" key="5">
    <source>
        <dbReference type="ARBA" id="ARBA00023136"/>
    </source>
</evidence>
<evidence type="ECO:0000256" key="3">
    <source>
        <dbReference type="ARBA" id="ARBA00022692"/>
    </source>
</evidence>
<feature type="transmembrane region" description="Helical" evidence="6">
    <location>
        <begin position="37"/>
        <end position="54"/>
    </location>
</feature>
<feature type="transmembrane region" description="Helical" evidence="6">
    <location>
        <begin position="388"/>
        <end position="406"/>
    </location>
</feature>
<name>A0A4Y8JYL6_9MICO</name>
<comment type="caution">
    <text evidence="8">The sequence shown here is derived from an EMBL/GenBank/DDBJ whole genome shotgun (WGS) entry which is preliminary data.</text>
</comment>
<feature type="transmembrane region" description="Helical" evidence="6">
    <location>
        <begin position="481"/>
        <end position="497"/>
    </location>
</feature>
<keyword evidence="4 6" id="KW-1133">Transmembrane helix</keyword>
<feature type="transmembrane region" description="Helical" evidence="6">
    <location>
        <begin position="413"/>
        <end position="436"/>
    </location>
</feature>
<dbReference type="InterPro" id="IPR035681">
    <property type="entry name" value="ComA-like_MBL"/>
</dbReference>
<evidence type="ECO:0000313" key="8">
    <source>
        <dbReference type="EMBL" id="TFD33166.1"/>
    </source>
</evidence>
<dbReference type="InterPro" id="IPR001279">
    <property type="entry name" value="Metallo-B-lactamas"/>
</dbReference>
<keyword evidence="9" id="KW-1185">Reference proteome</keyword>
<dbReference type="Pfam" id="PF00753">
    <property type="entry name" value="Lactamase_B"/>
    <property type="match status" value="1"/>
</dbReference>
<keyword evidence="8" id="KW-0378">Hydrolase</keyword>
<feature type="transmembrane region" description="Helical" evidence="6">
    <location>
        <begin position="456"/>
        <end position="474"/>
    </location>
</feature>
<feature type="transmembrane region" description="Helical" evidence="6">
    <location>
        <begin position="509"/>
        <end position="531"/>
    </location>
</feature>
<dbReference type="PANTHER" id="PTHR30619:SF1">
    <property type="entry name" value="RECOMBINATION PROTEIN 2"/>
    <property type="match status" value="1"/>
</dbReference>
<dbReference type="RefSeq" id="WP_134423149.1">
    <property type="nucleotide sequence ID" value="NZ_SOHA01000005.1"/>
</dbReference>
<sequence length="847" mass="86431">MESMTGIDLRLVLPALSAWLAAWLLIAFPEWAPGSQAALWAGAGCLGLVTWRASDHRRRGSRRGGDSRWSGLVGRPPMEAQAQALAVALVCCAAAALVASTVTVAGANRLPPTVRESAASQEALTVILTVSSIPVQTQSFGASSFGPAGFGSAESPRVRFRGTVTGIEPAGAERQAGAGTLSVPVVVFAEAAHGEAATLQIGSVVRVDATLRLTAAGDAASALVFGRGPPELVAQPPWWLGWAGGLRSGFTAAATALPGDGGDLLPGLAIGDTSAVGADLDTAMKTSSLSHLTAVSGANCAVVIAGVMLLTGFLGLRRGIRIGLSLLTLLGFVVLVTPEPSVLRAALMATILLLGIASGRPGRGVPLLALVVILLLAADPWLARSYGFALSVLATAGLLVLAAPLTRLLSRWLPIWLSAVIAIPLAAQLACQPVLVLLSPTLPLYGVPANLLAGPAAPAATVVGLIACLLLPWLPAVAGGVLYLAWLPAAWIAAIARTSAELPGSRLPWLGGVLGVLVTTLLTVAVVGLVLRGRTDDRTHGGTQGPALWPMAAITVLVFATGSYAGTLLGSGVGRAVAFPEDWQIAACDIGQGDAVVVRDRDRYALVDVGPDPALLAACLDTLGIDRVDLLVLTHYDLDHIGGAAAVIGRVDRALVGIPENADDERLHVALLEGGAEIREAARGDTGTLGGLRWEILWPVRGAPSMQTGNDGSVTIGFDGKGIRSLFLGDLGAESQDALRRVSGPGSVDVVKVAHHGSGDQSPELYADLRATVGLISVGRENGYGHPTDEILAILEAAGTQAVRTDRQGMLVVAPAPQGGGALTIWNERVEGGEKGGEKDGAVAGPG</sequence>
<organism evidence="8 9">
    <name type="scientific">Cryobacterium cryoconiti</name>
    <dbReference type="NCBI Taxonomy" id="1259239"/>
    <lineage>
        <taxon>Bacteria</taxon>
        <taxon>Bacillati</taxon>
        <taxon>Actinomycetota</taxon>
        <taxon>Actinomycetes</taxon>
        <taxon>Micrococcales</taxon>
        <taxon>Microbacteriaceae</taxon>
        <taxon>Cryobacterium</taxon>
    </lineage>
</organism>
<dbReference type="EMBL" id="SOHA01000005">
    <property type="protein sequence ID" value="TFD33166.1"/>
    <property type="molecule type" value="Genomic_DNA"/>
</dbReference>
<dbReference type="PANTHER" id="PTHR30619">
    <property type="entry name" value="DNA INTERNALIZATION/COMPETENCE PROTEIN COMEC/REC2"/>
    <property type="match status" value="1"/>
</dbReference>
<dbReference type="AlphaFoldDB" id="A0A4Y8JYL6"/>
<dbReference type="NCBIfam" id="TIGR00360">
    <property type="entry name" value="ComEC_N-term"/>
    <property type="match status" value="1"/>
</dbReference>
<protein>
    <submittedName>
        <fullName evidence="8">MBL fold metallo-hydrolase</fullName>
    </submittedName>
</protein>
<evidence type="ECO:0000256" key="2">
    <source>
        <dbReference type="ARBA" id="ARBA00022475"/>
    </source>
</evidence>
<dbReference type="SUPFAM" id="SSF56281">
    <property type="entry name" value="Metallo-hydrolase/oxidoreductase"/>
    <property type="match status" value="1"/>
</dbReference>
<keyword evidence="2" id="KW-1003">Cell membrane</keyword>
<feature type="transmembrane region" description="Helical" evidence="6">
    <location>
        <begin position="84"/>
        <end position="107"/>
    </location>
</feature>
<dbReference type="SMART" id="SM00849">
    <property type="entry name" value="Lactamase_B"/>
    <property type="match status" value="1"/>
</dbReference>
<dbReference type="GO" id="GO:0005886">
    <property type="term" value="C:plasma membrane"/>
    <property type="evidence" value="ECO:0007669"/>
    <property type="project" value="UniProtKB-SubCell"/>
</dbReference>
<dbReference type="GO" id="GO:0016787">
    <property type="term" value="F:hydrolase activity"/>
    <property type="evidence" value="ECO:0007669"/>
    <property type="project" value="UniProtKB-KW"/>
</dbReference>
<proteinExistence type="predicted"/>
<evidence type="ECO:0000256" key="1">
    <source>
        <dbReference type="ARBA" id="ARBA00004651"/>
    </source>
</evidence>
<dbReference type="Pfam" id="PF03772">
    <property type="entry name" value="Competence"/>
    <property type="match status" value="1"/>
</dbReference>
<dbReference type="OrthoDB" id="7177610at2"/>
<reference evidence="8 9" key="1">
    <citation type="submission" date="2019-03" db="EMBL/GenBank/DDBJ databases">
        <title>Genomics of glacier-inhabiting Cryobacterium strains.</title>
        <authorList>
            <person name="Liu Q."/>
            <person name="Xin Y.-H."/>
        </authorList>
    </citation>
    <scope>NUCLEOTIDE SEQUENCE [LARGE SCALE GENOMIC DNA]</scope>
    <source>
        <strain evidence="8 9">TMT1-51</strain>
    </source>
</reference>
<dbReference type="CDD" id="cd07731">
    <property type="entry name" value="ComA-like_MBL-fold"/>
    <property type="match status" value="1"/>
</dbReference>
<feature type="domain" description="Metallo-beta-lactamase" evidence="7">
    <location>
        <begin position="592"/>
        <end position="780"/>
    </location>
</feature>
<feature type="transmembrane region" description="Helical" evidence="6">
    <location>
        <begin position="292"/>
        <end position="313"/>
    </location>
</feature>
<feature type="transmembrane region" description="Helical" evidence="6">
    <location>
        <begin position="342"/>
        <end position="358"/>
    </location>
</feature>
<dbReference type="InterPro" id="IPR036866">
    <property type="entry name" value="RibonucZ/Hydroxyglut_hydro"/>
</dbReference>